<dbReference type="AlphaFoldDB" id="A0A397VF88"/>
<accession>A0A397VF88</accession>
<proteinExistence type="predicted"/>
<name>A0A397VF88_9GLOM</name>
<evidence type="ECO:0000313" key="2">
    <source>
        <dbReference type="Proteomes" id="UP000266673"/>
    </source>
</evidence>
<comment type="caution">
    <text evidence="1">The sequence shown here is derived from an EMBL/GenBank/DDBJ whole genome shotgun (WGS) entry which is preliminary data.</text>
</comment>
<organism evidence="1 2">
    <name type="scientific">Gigaspora rosea</name>
    <dbReference type="NCBI Taxonomy" id="44941"/>
    <lineage>
        <taxon>Eukaryota</taxon>
        <taxon>Fungi</taxon>
        <taxon>Fungi incertae sedis</taxon>
        <taxon>Mucoromycota</taxon>
        <taxon>Glomeromycotina</taxon>
        <taxon>Glomeromycetes</taxon>
        <taxon>Diversisporales</taxon>
        <taxon>Gigasporaceae</taxon>
        <taxon>Gigaspora</taxon>
    </lineage>
</organism>
<protein>
    <submittedName>
        <fullName evidence="1">Uncharacterized protein</fullName>
    </submittedName>
</protein>
<gene>
    <name evidence="1" type="ORF">C2G38_2179132</name>
</gene>
<reference evidence="1 2" key="1">
    <citation type="submission" date="2018-06" db="EMBL/GenBank/DDBJ databases">
        <title>Comparative genomics reveals the genomic features of Rhizophagus irregularis, R. cerebriforme, R. diaphanum and Gigaspora rosea, and their symbiotic lifestyle signature.</title>
        <authorList>
            <person name="Morin E."/>
            <person name="San Clemente H."/>
            <person name="Chen E.C.H."/>
            <person name="De La Providencia I."/>
            <person name="Hainaut M."/>
            <person name="Kuo A."/>
            <person name="Kohler A."/>
            <person name="Murat C."/>
            <person name="Tang N."/>
            <person name="Roy S."/>
            <person name="Loubradou J."/>
            <person name="Henrissat B."/>
            <person name="Grigoriev I.V."/>
            <person name="Corradi N."/>
            <person name="Roux C."/>
            <person name="Martin F.M."/>
        </authorList>
    </citation>
    <scope>NUCLEOTIDE SEQUENCE [LARGE SCALE GENOMIC DNA]</scope>
    <source>
        <strain evidence="1 2">DAOM 194757</strain>
    </source>
</reference>
<dbReference type="OrthoDB" id="2391056at2759"/>
<keyword evidence="2" id="KW-1185">Reference proteome</keyword>
<evidence type="ECO:0000313" key="1">
    <source>
        <dbReference type="EMBL" id="RIB20501.1"/>
    </source>
</evidence>
<sequence length="576" mass="66806">MSKRKDYNIQLLTLGVLIPELHYGLHAREWWIPITGTDLVDTGFFPLRVRQKIAVELNGRQFITQIIQENNIPNYCYELHEVLGSVENSATNAVSKLYQDIFHVNSKFSGSLMLGHNKQSIMQELLWDIPFHPFKIDYDKCQIWIYSLGTSENSDLPGAGPGYSSSFLYFYTKNKKKQRVLIWQTIDENGCHIEIYCDNELLGKFHNKTPSTVWKNADFLANTDGIGLFGLRNNITQDQLNKMPINWYSVFINWLDQSTIMELYSILEKIYPCNYKFSKREIRAWHAMFKATGCSPITLFSHNESQYEFWTRSENSNIDKNNLQFLYKQGFLRFILDHVFNATETFWNCFAQALAENPCGSNGQRPKIYSNINGHGSLSSSKPKIKRQILPKKLEEELETLKIIWNEKNSLYDSIEKRTIPISQNLGGLCAICNQYGYKVFKDLKNLIIQELNNSEKQEFWTKKLEGIQRYLKHDYQNHIKVDIAGNVEHDTSSHSKIESNREKKDHRFGTLSGVSNWGEWQWPNNGPYTSHIRARALPNFGTWKNFTPAQIAKVTKIILIQPAPQISEHSILKSS</sequence>
<dbReference type="Proteomes" id="UP000266673">
    <property type="component" value="Unassembled WGS sequence"/>
</dbReference>
<dbReference type="EMBL" id="QKWP01000413">
    <property type="protein sequence ID" value="RIB20501.1"/>
    <property type="molecule type" value="Genomic_DNA"/>
</dbReference>